<dbReference type="PANTHER" id="PTHR44154:SF1">
    <property type="entry name" value="QUINONE OXIDOREDUCTASE"/>
    <property type="match status" value="1"/>
</dbReference>
<dbReference type="KEGG" id="nin:NADRNF5_0326"/>
<dbReference type="Gene3D" id="3.40.50.720">
    <property type="entry name" value="NAD(P)-binding Rossmann-like Domain"/>
    <property type="match status" value="1"/>
</dbReference>
<dbReference type="InterPro" id="IPR013154">
    <property type="entry name" value="ADH-like_N"/>
</dbReference>
<feature type="domain" description="Enoyl reductase (ER)" evidence="2">
    <location>
        <begin position="40"/>
        <end position="377"/>
    </location>
</feature>
<dbReference type="PANTHER" id="PTHR44154">
    <property type="entry name" value="QUINONE OXIDOREDUCTASE"/>
    <property type="match status" value="1"/>
</dbReference>
<proteinExistence type="predicted"/>
<organism evidence="3 4">
    <name type="scientific">Nitrosopumilus adriaticus</name>
    <dbReference type="NCBI Taxonomy" id="1580092"/>
    <lineage>
        <taxon>Archaea</taxon>
        <taxon>Nitrososphaerota</taxon>
        <taxon>Nitrososphaeria</taxon>
        <taxon>Nitrosopumilales</taxon>
        <taxon>Nitrosopumilaceae</taxon>
        <taxon>Nitrosopumilus</taxon>
    </lineage>
</organism>
<evidence type="ECO:0000313" key="4">
    <source>
        <dbReference type="Proteomes" id="UP000032408"/>
    </source>
</evidence>
<evidence type="ECO:0000256" key="1">
    <source>
        <dbReference type="ARBA" id="ARBA00022857"/>
    </source>
</evidence>
<dbReference type="Pfam" id="PF08240">
    <property type="entry name" value="ADH_N"/>
    <property type="match status" value="1"/>
</dbReference>
<protein>
    <submittedName>
        <fullName evidence="3">Alcohol dehydrogenase</fullName>
    </submittedName>
</protein>
<dbReference type="InterPro" id="IPR011032">
    <property type="entry name" value="GroES-like_sf"/>
</dbReference>
<evidence type="ECO:0000313" key="3">
    <source>
        <dbReference type="EMBL" id="AJW70023.1"/>
    </source>
</evidence>
<dbReference type="Proteomes" id="UP000032408">
    <property type="component" value="Chromosome"/>
</dbReference>
<dbReference type="SUPFAM" id="SSF51735">
    <property type="entry name" value="NAD(P)-binding Rossmann-fold domains"/>
    <property type="match status" value="1"/>
</dbReference>
<dbReference type="CDD" id="cd08266">
    <property type="entry name" value="Zn_ADH_like1"/>
    <property type="match status" value="1"/>
</dbReference>
<dbReference type="Gene3D" id="3.90.180.10">
    <property type="entry name" value="Medium-chain alcohol dehydrogenases, catalytic domain"/>
    <property type="match status" value="1"/>
</dbReference>
<name>A0A0D5C0D0_9ARCH</name>
<gene>
    <name evidence="3" type="ORF">NADRNF5_0326</name>
</gene>
<keyword evidence="1" id="KW-0521">NADP</keyword>
<dbReference type="EMBL" id="CP011070">
    <property type="protein sequence ID" value="AJW70023.1"/>
    <property type="molecule type" value="Genomic_DNA"/>
</dbReference>
<dbReference type="InterPro" id="IPR013149">
    <property type="entry name" value="ADH-like_C"/>
</dbReference>
<dbReference type="Pfam" id="PF00107">
    <property type="entry name" value="ADH_zinc_N"/>
    <property type="match status" value="1"/>
</dbReference>
<keyword evidence="4" id="KW-1185">Reference proteome</keyword>
<accession>A0A0D5C0D0</accession>
<reference evidence="4" key="1">
    <citation type="submission" date="2015-03" db="EMBL/GenBank/DDBJ databases">
        <title>Characterization of two novel Thaumarchaeota isolated from the Northern Adriatic Sea.</title>
        <authorList>
            <person name="Bayer B."/>
            <person name="Vojvoda J."/>
            <person name="Offre P."/>
            <person name="Srivastava A."/>
            <person name="Elisabeth N."/>
            <person name="Garcia J.A.L."/>
            <person name="Schleper C."/>
            <person name="Herndl G.J."/>
        </authorList>
    </citation>
    <scope>NUCLEOTIDE SEQUENCE [LARGE SCALE GENOMIC DNA]</scope>
    <source>
        <strain evidence="4">NF5</strain>
    </source>
</reference>
<dbReference type="HOGENOM" id="CLU_026673_3_4_2"/>
<dbReference type="SUPFAM" id="SSF50129">
    <property type="entry name" value="GroES-like"/>
    <property type="match status" value="1"/>
</dbReference>
<sequence length="382" mass="41939">MIIIVCGLKLAGKSYISKTLKKIMKALVYDEYTTNDDFSKILKIKDLPIPKPKSNEVIIKVKSAALNYDDIWGMRGKPLAIPLPHISGTDASGEVVEIGKDVKNIKVGDRVVSHGNMSCRVCKACTDGREYDCRKRTIWGFETGPLWGGYCEFTHLPEVNVVKIPEGVSYDQAAAASMTLLTSWHMLVGRAKIHPGQLVLIMGGSSGVGNYGIQIAKLFGCTVIATASPDKLEQLLELGADFAVDHRKEDWHKEVRSIAKKIPKQFGDIPGIDVIFEHIGGNHWNKELTLLNYGGTIVTTGATTGYDAKTDLRHIFFKGINILGSTQGTRAELEQGLYWMSQGKIKSIIDSVYSLEDAAEAHKKMLTGKGLFGKIIMKPNSD</sequence>
<reference evidence="3 4" key="2">
    <citation type="journal article" date="2016" name="ISME J.">
        <title>Physiological and genomic characterization of two novel marine thaumarchaeal strains indicates niche differentiation.</title>
        <authorList>
            <person name="Bayer B."/>
            <person name="Vojvoda J."/>
            <person name="Offre P."/>
            <person name="Alves R.J."/>
            <person name="Elisabeth N.H."/>
            <person name="Garcia J.A."/>
            <person name="Volland J.M."/>
            <person name="Srivastava A."/>
            <person name="Schleper C."/>
            <person name="Herndl G.J."/>
        </authorList>
    </citation>
    <scope>NUCLEOTIDE SEQUENCE [LARGE SCALE GENOMIC DNA]</scope>
    <source>
        <strain evidence="3 4">NF5</strain>
    </source>
</reference>
<dbReference type="STRING" id="1580092.NADRNF5_0326"/>
<dbReference type="InterPro" id="IPR036291">
    <property type="entry name" value="NAD(P)-bd_dom_sf"/>
</dbReference>
<evidence type="ECO:0000259" key="2">
    <source>
        <dbReference type="SMART" id="SM00829"/>
    </source>
</evidence>
<dbReference type="AlphaFoldDB" id="A0A0D5C0D0"/>
<dbReference type="InterPro" id="IPR020843">
    <property type="entry name" value="ER"/>
</dbReference>
<dbReference type="GO" id="GO:0016491">
    <property type="term" value="F:oxidoreductase activity"/>
    <property type="evidence" value="ECO:0007669"/>
    <property type="project" value="InterPro"/>
</dbReference>
<dbReference type="SMART" id="SM00829">
    <property type="entry name" value="PKS_ER"/>
    <property type="match status" value="1"/>
</dbReference>
<dbReference type="InterPro" id="IPR051603">
    <property type="entry name" value="Zinc-ADH_QOR/CCCR"/>
</dbReference>